<feature type="transmembrane region" description="Helical" evidence="1">
    <location>
        <begin position="76"/>
        <end position="95"/>
    </location>
</feature>
<feature type="transmembrane region" description="Helical" evidence="1">
    <location>
        <begin position="12"/>
        <end position="31"/>
    </location>
</feature>
<gene>
    <name evidence="2" type="ORF">IAE60_02560</name>
</gene>
<keyword evidence="1" id="KW-0472">Membrane</keyword>
<name>A0A7G9TE14_PSEMX</name>
<keyword evidence="1" id="KW-0812">Transmembrane</keyword>
<evidence type="ECO:0000313" key="2">
    <source>
        <dbReference type="EMBL" id="QNN78339.1"/>
    </source>
</evidence>
<protein>
    <submittedName>
        <fullName evidence="2">Uncharacterized protein</fullName>
    </submittedName>
</protein>
<evidence type="ECO:0000313" key="3">
    <source>
        <dbReference type="Proteomes" id="UP000515838"/>
    </source>
</evidence>
<dbReference type="RefSeq" id="WP_187573741.1">
    <property type="nucleotide sequence ID" value="NZ_CP060731.1"/>
</dbReference>
<dbReference type="GeneID" id="81469830"/>
<evidence type="ECO:0000256" key="1">
    <source>
        <dbReference type="SAM" id="Phobius"/>
    </source>
</evidence>
<keyword evidence="1" id="KW-1133">Transmembrane helix</keyword>
<proteinExistence type="predicted"/>
<dbReference type="Proteomes" id="UP000515838">
    <property type="component" value="Chromosome"/>
</dbReference>
<reference evidence="2 3" key="1">
    <citation type="submission" date="2020-08" db="EMBL/GenBank/DDBJ databases">
        <title>Streptomycin Non-resistant strain, P. mexicana.</title>
        <authorList>
            <person name="Ganesh-Kumar S."/>
            <person name="Zhe T."/>
            <person name="Yu Z."/>
            <person name="Min Y."/>
        </authorList>
    </citation>
    <scope>NUCLEOTIDE SEQUENCE [LARGE SCALE GENOMIC DNA]</scope>
    <source>
        <strain evidence="2 3">GTZY2</strain>
    </source>
</reference>
<accession>A0A7G9TE14</accession>
<dbReference type="AlphaFoldDB" id="A0A7G9TE14"/>
<organism evidence="2 3">
    <name type="scientific">Pseudoxanthomonas mexicana</name>
    <dbReference type="NCBI Taxonomy" id="128785"/>
    <lineage>
        <taxon>Bacteria</taxon>
        <taxon>Pseudomonadati</taxon>
        <taxon>Pseudomonadota</taxon>
        <taxon>Gammaproteobacteria</taxon>
        <taxon>Lysobacterales</taxon>
        <taxon>Lysobacteraceae</taxon>
        <taxon>Pseudoxanthomonas</taxon>
    </lineage>
</organism>
<sequence length="97" mass="10151">MANPRVVEIPIWIMLALPTAWIVSLFCAIAFRSHPAIVQGSVLTSLFCTAAAFVVVPAAIYALIANPSLRTLQQGLGVAICALPILGMVAAFLFGGI</sequence>
<feature type="transmembrane region" description="Helical" evidence="1">
    <location>
        <begin position="43"/>
        <end position="64"/>
    </location>
</feature>
<dbReference type="EMBL" id="CP060731">
    <property type="protein sequence ID" value="QNN78339.1"/>
    <property type="molecule type" value="Genomic_DNA"/>
</dbReference>